<dbReference type="Pfam" id="PF00408">
    <property type="entry name" value="PGM_PMM_IV"/>
    <property type="match status" value="1"/>
</dbReference>
<evidence type="ECO:0000313" key="17">
    <source>
        <dbReference type="EMBL" id="KAG5510949.1"/>
    </source>
</evidence>
<evidence type="ECO:0000313" key="18">
    <source>
        <dbReference type="Proteomes" id="UP000674318"/>
    </source>
</evidence>
<comment type="similarity">
    <text evidence="3 10">Belongs to the phosphohexose mutase family.</text>
</comment>
<accession>A0A836LK42</accession>
<dbReference type="InterPro" id="IPR049022">
    <property type="entry name" value="AMG1_III"/>
</dbReference>
<feature type="binding site" evidence="12">
    <location>
        <begin position="562"/>
        <end position="566"/>
    </location>
    <ligand>
        <name>substrate</name>
    </ligand>
</feature>
<dbReference type="AlphaFoldDB" id="A0A836LK42"/>
<evidence type="ECO:0000256" key="7">
    <source>
        <dbReference type="ARBA" id="ARBA00023235"/>
    </source>
</evidence>
<evidence type="ECO:0000256" key="2">
    <source>
        <dbReference type="ARBA" id="ARBA00004865"/>
    </source>
</evidence>
<proteinExistence type="inferred from homology"/>
<feature type="domain" description="Phosphoacetylglucosamine mutase AMG1" evidence="16">
    <location>
        <begin position="365"/>
        <end position="495"/>
    </location>
</feature>
<evidence type="ECO:0000256" key="4">
    <source>
        <dbReference type="ARBA" id="ARBA00012731"/>
    </source>
</evidence>
<dbReference type="GO" id="GO:0005975">
    <property type="term" value="P:carbohydrate metabolic process"/>
    <property type="evidence" value="ECO:0007669"/>
    <property type="project" value="InterPro"/>
</dbReference>
<dbReference type="InterPro" id="IPR036900">
    <property type="entry name" value="A-D-PHexomutase_C_sf"/>
</dbReference>
<dbReference type="Gene3D" id="3.40.120.10">
    <property type="entry name" value="Alpha-D-Glucose-1,6-Bisphosphate, subunit A, domain 3"/>
    <property type="match status" value="3"/>
</dbReference>
<evidence type="ECO:0000259" key="15">
    <source>
        <dbReference type="Pfam" id="PF02878"/>
    </source>
</evidence>
<feature type="binding site" evidence="13">
    <location>
        <position position="346"/>
    </location>
    <ligand>
        <name>Mg(2+)</name>
        <dbReference type="ChEBI" id="CHEBI:18420"/>
    </ligand>
</feature>
<feature type="binding site" evidence="13">
    <location>
        <position position="342"/>
    </location>
    <ligand>
        <name>Mg(2+)</name>
        <dbReference type="ChEBI" id="CHEBI:18420"/>
    </ligand>
</feature>
<dbReference type="Pfam" id="PF21404">
    <property type="entry name" value="AMG1_III"/>
    <property type="match status" value="1"/>
</dbReference>
<evidence type="ECO:0000256" key="8">
    <source>
        <dbReference type="ARBA" id="ARBA00031926"/>
    </source>
</evidence>
<comment type="caution">
    <text evidence="17">The sequence shown here is derived from an EMBL/GenBank/DDBJ whole genome shotgun (WGS) entry which is preliminary data.</text>
</comment>
<feature type="active site" description="Phosphoserine intermediate" evidence="11">
    <location>
        <position position="96"/>
    </location>
</feature>
<dbReference type="RefSeq" id="XP_067759421.1">
    <property type="nucleotide sequence ID" value="XM_067902400.1"/>
</dbReference>
<feature type="binding site" description="via phosphate group" evidence="13">
    <location>
        <position position="96"/>
    </location>
    <ligand>
        <name>Mg(2+)</name>
        <dbReference type="ChEBI" id="CHEBI:18420"/>
    </ligand>
</feature>
<dbReference type="Gene3D" id="3.30.310.50">
    <property type="entry name" value="Alpha-D-phosphohexomutase, C-terminal domain"/>
    <property type="match status" value="1"/>
</dbReference>
<evidence type="ECO:0000256" key="10">
    <source>
        <dbReference type="PIRNR" id="PIRNR016408"/>
    </source>
</evidence>
<evidence type="ECO:0000259" key="14">
    <source>
        <dbReference type="Pfam" id="PF00408"/>
    </source>
</evidence>
<comment type="pathway">
    <text evidence="2 10">Nucleotide-sugar biosynthesis; UDP-N-acetyl-alpha-D-glucosamine biosynthesis; N-acetyl-alpha-D-glucosamine 1-phosphate from alpha-D-glucosamine 6-phosphate (route I): step 2/2.</text>
</comment>
<dbReference type="EC" id="5.4.2.3" evidence="4 10"/>
<evidence type="ECO:0000256" key="1">
    <source>
        <dbReference type="ARBA" id="ARBA00000558"/>
    </source>
</evidence>
<dbReference type="GeneID" id="94292477"/>
<name>A0A836LK42_9TRYP</name>
<dbReference type="Pfam" id="PF02878">
    <property type="entry name" value="PGM_PMM_I"/>
    <property type="match status" value="1"/>
</dbReference>
<evidence type="ECO:0000256" key="3">
    <source>
        <dbReference type="ARBA" id="ARBA00010231"/>
    </source>
</evidence>
<dbReference type="KEGG" id="phet:94292477"/>
<dbReference type="SUPFAM" id="SSF53738">
    <property type="entry name" value="Phosphoglucomutase, first 3 domains"/>
    <property type="match status" value="2"/>
</dbReference>
<dbReference type="PIRSF" id="PIRSF016408">
    <property type="entry name" value="PAGM"/>
    <property type="match status" value="1"/>
</dbReference>
<evidence type="ECO:0000259" key="16">
    <source>
        <dbReference type="Pfam" id="PF21404"/>
    </source>
</evidence>
<sequence>MESVQATTPNPHAIFTSVFFHQLKSIIDSEFPLRHDPAGCPLNYGTAGFRSNAKLLPPVAARVAMIAALRSVYCQGKRATESHHAPCTVGVMVTASHNPYVDNGFKIIDVDGGMLVASWEEWCTRAANASSGEDLEKVMMECMAHDPPAFQARQYSRCQVSFSRDTRPSGDEIVQSGLRTLNILPHTTAAYYRPVSTPYMHFAIAKTNELALASVLEAPSYYDELLAGFEEMCKFTSADGKALDGKDHHRQQLVVDCANGVGSLMMNELFIASTKESESGALSTFFELNLVDCNCQVETMLNNKCGADFAKQYTTPSAEMSAWPSTCSPGVNPSDAHFYSLDGDADRVVAFCYDPKRESQWVFLDGDRICILYAMLLHKWLGEEQMKALDVAVVQTAYANGASTEFLEKQLHMRVYTAATGVKNLHPIAQARDVGIYFEANGHGTVLISKNVIGKASLGESEKSAPLAAMRRLLSQCCGDAIADMLMCEVALNALGMTFQDWAGLYTDRPCKLTKVVVEHRDRITTTPDERRSLSPAGMQDEIDAAVSVATSRCEAARAFVRPSGTEPAVRVYAEATDSLVCEWLSKEVTRIVEAHCG</sequence>
<dbReference type="InterPro" id="IPR005843">
    <property type="entry name" value="A-D-PHexomutase_C"/>
</dbReference>
<dbReference type="PANTHER" id="PTHR45955:SF1">
    <property type="entry name" value="PHOSPHOACETYLGLUCOSAMINE MUTASE"/>
    <property type="match status" value="1"/>
</dbReference>
<dbReference type="InterPro" id="IPR016066">
    <property type="entry name" value="A-D-PHexomutase_CS"/>
</dbReference>
<keyword evidence="5 10" id="KW-0479">Metal-binding</keyword>
<dbReference type="EMBL" id="JAFJZO010000007">
    <property type="protein sequence ID" value="KAG5510949.1"/>
    <property type="molecule type" value="Genomic_DNA"/>
</dbReference>
<feature type="domain" description="Alpha-D-phosphohexomutase alpha/beta/alpha" evidence="15">
    <location>
        <begin position="84"/>
        <end position="122"/>
    </location>
</feature>
<dbReference type="CDD" id="cd03086">
    <property type="entry name" value="PGM3"/>
    <property type="match status" value="1"/>
</dbReference>
<dbReference type="InterPro" id="IPR016657">
    <property type="entry name" value="PAGM"/>
</dbReference>
<evidence type="ECO:0000256" key="12">
    <source>
        <dbReference type="PIRSR" id="PIRSR016408-2"/>
    </source>
</evidence>
<protein>
    <recommendedName>
        <fullName evidence="4 10">Phosphoacetylglucosamine mutase</fullName>
        <shortName evidence="10">PAGM</shortName>
        <ecNumber evidence="4 10">5.4.2.3</ecNumber>
    </recommendedName>
    <alternativeName>
        <fullName evidence="9 10">Acetylglucosamine phosphomutase</fullName>
    </alternativeName>
    <alternativeName>
        <fullName evidence="8 10">N-acetylglucosamine-phosphate mutase</fullName>
    </alternativeName>
</protein>
<dbReference type="PROSITE" id="PS00710">
    <property type="entry name" value="PGM_PMM"/>
    <property type="match status" value="1"/>
</dbReference>
<gene>
    <name evidence="17" type="ORF">JKF63_06450</name>
</gene>
<dbReference type="GO" id="GO:0004610">
    <property type="term" value="F:phosphoacetylglucosamine mutase activity"/>
    <property type="evidence" value="ECO:0007669"/>
    <property type="project" value="UniProtKB-UniRule"/>
</dbReference>
<dbReference type="UniPathway" id="UPA00113">
    <property type="reaction ID" value="UER00530"/>
</dbReference>
<dbReference type="SUPFAM" id="SSF55957">
    <property type="entry name" value="Phosphoglucomutase, C-terminal domain"/>
    <property type="match status" value="1"/>
</dbReference>
<evidence type="ECO:0000256" key="11">
    <source>
        <dbReference type="PIRSR" id="PIRSR016408-1"/>
    </source>
</evidence>
<dbReference type="FunFam" id="3.30.310.50:FF:000003">
    <property type="entry name" value="Phosphoacetylglucosamine mutase"/>
    <property type="match status" value="1"/>
</dbReference>
<dbReference type="GO" id="GO:0006048">
    <property type="term" value="P:UDP-N-acetylglucosamine biosynthetic process"/>
    <property type="evidence" value="ECO:0007669"/>
    <property type="project" value="UniProtKB-UniRule"/>
</dbReference>
<comment type="cofactor">
    <cofactor evidence="10 13">
        <name>Mg(2+)</name>
        <dbReference type="ChEBI" id="CHEBI:18420"/>
    </cofactor>
    <text evidence="10 13">Binds 1 Mg(2+) ion per subunit.</text>
</comment>
<evidence type="ECO:0000256" key="6">
    <source>
        <dbReference type="ARBA" id="ARBA00022842"/>
    </source>
</evidence>
<dbReference type="InterPro" id="IPR016055">
    <property type="entry name" value="A-D-PHexomutase_a/b/a-I/II/III"/>
</dbReference>
<dbReference type="Proteomes" id="UP000674318">
    <property type="component" value="Unassembled WGS sequence"/>
</dbReference>
<dbReference type="OrthoDB" id="1928at2759"/>
<dbReference type="PANTHER" id="PTHR45955">
    <property type="entry name" value="PHOSPHOACETYLGLUCOSAMINE MUTASE"/>
    <property type="match status" value="1"/>
</dbReference>
<organism evidence="17 18">
    <name type="scientific">Porcisia hertigi</name>
    <dbReference type="NCBI Taxonomy" id="2761500"/>
    <lineage>
        <taxon>Eukaryota</taxon>
        <taxon>Discoba</taxon>
        <taxon>Euglenozoa</taxon>
        <taxon>Kinetoplastea</taxon>
        <taxon>Metakinetoplastina</taxon>
        <taxon>Trypanosomatida</taxon>
        <taxon>Trypanosomatidae</taxon>
        <taxon>Leishmaniinae</taxon>
        <taxon>Porcisia</taxon>
    </lineage>
</organism>
<feature type="binding site" evidence="12">
    <location>
        <begin position="439"/>
        <end position="441"/>
    </location>
    <ligand>
        <name>substrate</name>
    </ligand>
</feature>
<dbReference type="InterPro" id="IPR005844">
    <property type="entry name" value="A-D-PHexomutase_a/b/a-I"/>
</dbReference>
<keyword evidence="7 10" id="KW-0413">Isomerase</keyword>
<keyword evidence="6 10" id="KW-0460">Magnesium</keyword>
<reference evidence="17 18" key="1">
    <citation type="submission" date="2021-02" db="EMBL/GenBank/DDBJ databases">
        <title>Porcisia hertigi Genome sequencing and assembly.</title>
        <authorList>
            <person name="Almutairi H."/>
            <person name="Gatherer D."/>
        </authorList>
    </citation>
    <scope>NUCLEOTIDE SEQUENCE [LARGE SCALE GENOMIC DNA]</scope>
    <source>
        <strain evidence="17 18">C119</strain>
    </source>
</reference>
<evidence type="ECO:0000256" key="5">
    <source>
        <dbReference type="ARBA" id="ARBA00022723"/>
    </source>
</evidence>
<comment type="catalytic activity">
    <reaction evidence="1 10">
        <text>N-acetyl-alpha-D-glucosamine 1-phosphate = N-acetyl-D-glucosamine 6-phosphate</text>
        <dbReference type="Rhea" id="RHEA:23804"/>
        <dbReference type="ChEBI" id="CHEBI:57513"/>
        <dbReference type="ChEBI" id="CHEBI:57776"/>
        <dbReference type="EC" id="5.4.2.3"/>
    </reaction>
</comment>
<evidence type="ECO:0000256" key="9">
    <source>
        <dbReference type="ARBA" id="ARBA00032065"/>
    </source>
</evidence>
<dbReference type="FunFam" id="3.40.120.10:FF:000051">
    <property type="entry name" value="Phosphoacetylglucosamine mutase"/>
    <property type="match status" value="1"/>
</dbReference>
<evidence type="ECO:0000256" key="13">
    <source>
        <dbReference type="PIRSR" id="PIRSR016408-3"/>
    </source>
</evidence>
<feature type="binding site" evidence="13">
    <location>
        <position position="344"/>
    </location>
    <ligand>
        <name>Mg(2+)</name>
        <dbReference type="ChEBI" id="CHEBI:18420"/>
    </ligand>
</feature>
<keyword evidence="18" id="KW-1185">Reference proteome</keyword>
<dbReference type="GO" id="GO:0000287">
    <property type="term" value="F:magnesium ion binding"/>
    <property type="evidence" value="ECO:0007669"/>
    <property type="project" value="InterPro"/>
</dbReference>
<feature type="binding site" evidence="12">
    <location>
        <position position="571"/>
    </location>
    <ligand>
        <name>substrate</name>
    </ligand>
</feature>
<feature type="domain" description="Alpha-D-phosphohexomutase C-terminal" evidence="14">
    <location>
        <begin position="557"/>
        <end position="579"/>
    </location>
</feature>